<evidence type="ECO:0000313" key="3">
    <source>
        <dbReference type="Proteomes" id="UP001516400"/>
    </source>
</evidence>
<organism evidence="2 3">
    <name type="scientific">Cryptolaemus montrouzieri</name>
    <dbReference type="NCBI Taxonomy" id="559131"/>
    <lineage>
        <taxon>Eukaryota</taxon>
        <taxon>Metazoa</taxon>
        <taxon>Ecdysozoa</taxon>
        <taxon>Arthropoda</taxon>
        <taxon>Hexapoda</taxon>
        <taxon>Insecta</taxon>
        <taxon>Pterygota</taxon>
        <taxon>Neoptera</taxon>
        <taxon>Endopterygota</taxon>
        <taxon>Coleoptera</taxon>
        <taxon>Polyphaga</taxon>
        <taxon>Cucujiformia</taxon>
        <taxon>Coccinelloidea</taxon>
        <taxon>Coccinellidae</taxon>
        <taxon>Scymninae</taxon>
        <taxon>Scymnini</taxon>
        <taxon>Cryptolaemus</taxon>
    </lineage>
</organism>
<evidence type="ECO:0000313" key="2">
    <source>
        <dbReference type="EMBL" id="KAL3274883.1"/>
    </source>
</evidence>
<proteinExistence type="predicted"/>
<gene>
    <name evidence="2" type="ORF">HHI36_019665</name>
</gene>
<protein>
    <submittedName>
        <fullName evidence="2">Uncharacterized protein</fullName>
    </submittedName>
</protein>
<keyword evidence="3" id="KW-1185">Reference proteome</keyword>
<dbReference type="EMBL" id="JABFTP020000083">
    <property type="protein sequence ID" value="KAL3274883.1"/>
    <property type="molecule type" value="Genomic_DNA"/>
</dbReference>
<name>A0ABD2N846_9CUCU</name>
<comment type="caution">
    <text evidence="2">The sequence shown here is derived from an EMBL/GenBank/DDBJ whole genome shotgun (WGS) entry which is preliminary data.</text>
</comment>
<evidence type="ECO:0000256" key="1">
    <source>
        <dbReference type="SAM" id="MobiDB-lite"/>
    </source>
</evidence>
<reference evidence="2 3" key="1">
    <citation type="journal article" date="2021" name="BMC Biol.">
        <title>Horizontally acquired antibacterial genes associated with adaptive radiation of ladybird beetles.</title>
        <authorList>
            <person name="Li H.S."/>
            <person name="Tang X.F."/>
            <person name="Huang Y.H."/>
            <person name="Xu Z.Y."/>
            <person name="Chen M.L."/>
            <person name="Du X.Y."/>
            <person name="Qiu B.Y."/>
            <person name="Chen P.T."/>
            <person name="Zhang W."/>
            <person name="Slipinski A."/>
            <person name="Escalona H.E."/>
            <person name="Waterhouse R.M."/>
            <person name="Zwick A."/>
            <person name="Pang H."/>
        </authorList>
    </citation>
    <scope>NUCLEOTIDE SEQUENCE [LARGE SCALE GENOMIC DNA]</scope>
    <source>
        <strain evidence="2">SYSU2018</strain>
    </source>
</reference>
<sequence length="99" mass="11946">MSEREQRAIRKIWREKTKKHRDRVKLQITRNNPITPPASDNEDQPPLPENNIALAAKRRSEIQRKLRNKLIKKNNVKLNSYVKRYVTVKRKYGAWENRK</sequence>
<feature type="region of interest" description="Disordered" evidence="1">
    <location>
        <begin position="16"/>
        <end position="50"/>
    </location>
</feature>
<dbReference type="AlphaFoldDB" id="A0ABD2N846"/>
<accession>A0ABD2N846</accession>
<dbReference type="Proteomes" id="UP001516400">
    <property type="component" value="Unassembled WGS sequence"/>
</dbReference>